<organism evidence="1">
    <name type="scientific">Arundo donax</name>
    <name type="common">Giant reed</name>
    <name type="synonym">Donax arundinaceus</name>
    <dbReference type="NCBI Taxonomy" id="35708"/>
    <lineage>
        <taxon>Eukaryota</taxon>
        <taxon>Viridiplantae</taxon>
        <taxon>Streptophyta</taxon>
        <taxon>Embryophyta</taxon>
        <taxon>Tracheophyta</taxon>
        <taxon>Spermatophyta</taxon>
        <taxon>Magnoliopsida</taxon>
        <taxon>Liliopsida</taxon>
        <taxon>Poales</taxon>
        <taxon>Poaceae</taxon>
        <taxon>PACMAD clade</taxon>
        <taxon>Arundinoideae</taxon>
        <taxon>Arundineae</taxon>
        <taxon>Arundo</taxon>
    </lineage>
</organism>
<dbReference type="EMBL" id="GBRH01171520">
    <property type="protein sequence ID" value="JAE26376.1"/>
    <property type="molecule type" value="Transcribed_RNA"/>
</dbReference>
<sequence length="46" mass="5139">MHTIEGNDNDYPGNNFLGTESSLNKYKCLRDSEGDSDADAYAHLIF</sequence>
<reference evidence="1" key="1">
    <citation type="submission" date="2014-09" db="EMBL/GenBank/DDBJ databases">
        <authorList>
            <person name="Magalhaes I.L.F."/>
            <person name="Oliveira U."/>
            <person name="Santos F.R."/>
            <person name="Vidigal T.H.D.A."/>
            <person name="Brescovit A.D."/>
            <person name="Santos A.J."/>
        </authorList>
    </citation>
    <scope>NUCLEOTIDE SEQUENCE</scope>
    <source>
        <tissue evidence="1">Shoot tissue taken approximately 20 cm above the soil surface</tissue>
    </source>
</reference>
<protein>
    <submittedName>
        <fullName evidence="1">Uncharacterized protein</fullName>
    </submittedName>
</protein>
<proteinExistence type="predicted"/>
<dbReference type="AlphaFoldDB" id="A0A0A9GUY8"/>
<evidence type="ECO:0000313" key="1">
    <source>
        <dbReference type="EMBL" id="JAE26376.1"/>
    </source>
</evidence>
<reference evidence="1" key="2">
    <citation type="journal article" date="2015" name="Data Brief">
        <title>Shoot transcriptome of the giant reed, Arundo donax.</title>
        <authorList>
            <person name="Barrero R.A."/>
            <person name="Guerrero F.D."/>
            <person name="Moolhuijzen P."/>
            <person name="Goolsby J.A."/>
            <person name="Tidwell J."/>
            <person name="Bellgard S.E."/>
            <person name="Bellgard M.I."/>
        </authorList>
    </citation>
    <scope>NUCLEOTIDE SEQUENCE</scope>
    <source>
        <tissue evidence="1">Shoot tissue taken approximately 20 cm above the soil surface</tissue>
    </source>
</reference>
<accession>A0A0A9GUY8</accession>
<name>A0A0A9GUY8_ARUDO</name>